<dbReference type="InterPro" id="IPR042529">
    <property type="entry name" value="IF_2B-like_C"/>
</dbReference>
<evidence type="ECO:0000256" key="7">
    <source>
        <dbReference type="ARBA" id="ARBA00044236"/>
    </source>
</evidence>
<dbReference type="SUPFAM" id="SSF100950">
    <property type="entry name" value="NagB/RpiA/CoA transferase-like"/>
    <property type="match status" value="1"/>
</dbReference>
<dbReference type="EMBL" id="KV424017">
    <property type="protein sequence ID" value="KZT54311.1"/>
    <property type="molecule type" value="Genomic_DNA"/>
</dbReference>
<proteinExistence type="inferred from homology"/>
<dbReference type="InterPro" id="IPR000649">
    <property type="entry name" value="IF-2B-related"/>
</dbReference>
<dbReference type="InterPro" id="IPR042528">
    <property type="entry name" value="elF-2B_alpha_N"/>
</dbReference>
<dbReference type="Proteomes" id="UP000076842">
    <property type="component" value="Unassembled WGS sequence"/>
</dbReference>
<evidence type="ECO:0000313" key="11">
    <source>
        <dbReference type="Proteomes" id="UP000076842"/>
    </source>
</evidence>
<dbReference type="InterPro" id="IPR037171">
    <property type="entry name" value="NagB/RpiA_transferase-like"/>
</dbReference>
<dbReference type="STRING" id="1353952.A0A165E8E7"/>
<evidence type="ECO:0000256" key="8">
    <source>
        <dbReference type="ARBA" id="ARBA00046432"/>
    </source>
</evidence>
<keyword evidence="5" id="KW-0648">Protein biosynthesis</keyword>
<keyword evidence="4" id="KW-0396">Initiation factor</keyword>
<dbReference type="Gene3D" id="3.40.50.10470">
    <property type="entry name" value="Translation initiation factor eif-2b, domain 2"/>
    <property type="match status" value="1"/>
</dbReference>
<sequence>MESTASPAASSPLSATPLIVPLMSPSALSEGSDQLAPLPGPPPFDVVQAYRNHLTDEDLPMPIAAVASLTELVERSSAQTMSQLVHELQSGAEKLKKGTANPISLSAGCDLFVRYVTTTRQEHDDFALHKQEIVEQGRAYAKQLPPESRDKISKFALGFIQDDAILTHSYSRVVMQALLAAHRARKRISVYVTEARPRSLGVKTVNLLERNQIPCTLILDTAVAYIMDKVDLVLVGSEAVVESGGLINAVGTAGLAIIAKDSGRPFYALVESYKFLRHFPLNQYDLPYMPTYLPLPAQHPSRGLQTPNHLLSRASSITSMASSAHAATIPSTPSREQPKAGFGPLFSAGLSGGMTKEQVDQNPEVDYTRPELISLVVSDVGILTPQGVSGYLVGVFAD</sequence>
<evidence type="ECO:0000256" key="2">
    <source>
        <dbReference type="ARBA" id="ARBA00007251"/>
    </source>
</evidence>
<dbReference type="GO" id="GO:0005829">
    <property type="term" value="C:cytosol"/>
    <property type="evidence" value="ECO:0007669"/>
    <property type="project" value="UniProtKB-SubCell"/>
</dbReference>
<dbReference type="InterPro" id="IPR051501">
    <property type="entry name" value="eIF2B_alpha/beta/delta"/>
</dbReference>
<dbReference type="PANTHER" id="PTHR45860:SF1">
    <property type="entry name" value="TRANSLATION INITIATION FACTOR EIF-2B SUBUNIT ALPHA"/>
    <property type="match status" value="1"/>
</dbReference>
<dbReference type="OrthoDB" id="10249309at2759"/>
<keyword evidence="3" id="KW-0963">Cytoplasm</keyword>
<reference evidence="10 11" key="1">
    <citation type="journal article" date="2016" name="Mol. Biol. Evol.">
        <title>Comparative Genomics of Early-Diverging Mushroom-Forming Fungi Provides Insights into the Origins of Lignocellulose Decay Capabilities.</title>
        <authorList>
            <person name="Nagy L.G."/>
            <person name="Riley R."/>
            <person name="Tritt A."/>
            <person name="Adam C."/>
            <person name="Daum C."/>
            <person name="Floudas D."/>
            <person name="Sun H."/>
            <person name="Yadav J.S."/>
            <person name="Pangilinan J."/>
            <person name="Larsson K.H."/>
            <person name="Matsuura K."/>
            <person name="Barry K."/>
            <person name="Labutti K."/>
            <person name="Kuo R."/>
            <person name="Ohm R.A."/>
            <person name="Bhattacharya S.S."/>
            <person name="Shirouzu T."/>
            <person name="Yoshinaga Y."/>
            <person name="Martin F.M."/>
            <person name="Grigoriev I.V."/>
            <person name="Hibbett D.S."/>
        </authorList>
    </citation>
    <scope>NUCLEOTIDE SEQUENCE [LARGE SCALE GENOMIC DNA]</scope>
    <source>
        <strain evidence="10 11">HHB12733</strain>
    </source>
</reference>
<evidence type="ECO:0000256" key="3">
    <source>
        <dbReference type="ARBA" id="ARBA00022490"/>
    </source>
</evidence>
<dbReference type="PANTHER" id="PTHR45860">
    <property type="entry name" value="TRANSLATION INITIATION FACTOR EIF-2B SUBUNIT ALPHA"/>
    <property type="match status" value="1"/>
</dbReference>
<evidence type="ECO:0000256" key="5">
    <source>
        <dbReference type="ARBA" id="ARBA00022917"/>
    </source>
</evidence>
<comment type="subcellular location">
    <subcellularLocation>
        <location evidence="1">Cytoplasm</location>
        <location evidence="1">Cytosol</location>
    </subcellularLocation>
</comment>
<accession>A0A165E8E7</accession>
<dbReference type="InParanoid" id="A0A165E8E7"/>
<comment type="subunit">
    <text evidence="8">Component of the translation initiation factor 2B (eIF2B) complex which is a heterodecamer of two sets of five different subunits: alpha, beta, gamma, delta and epsilon. Subunits alpha, beta and delta comprise a regulatory subcomplex and subunits epsilon and gamma comprise a catalytic subcomplex. Within the complex, the hexameric regulatory complex resides at the center, with the two heterodimeric catalytic subcomplexes bound on opposite sides.</text>
</comment>
<dbReference type="AlphaFoldDB" id="A0A165E8E7"/>
<dbReference type="Gene3D" id="1.20.120.1070">
    <property type="entry name" value="Translation initiation factor eIF-2B, N-terminal domain"/>
    <property type="match status" value="1"/>
</dbReference>
<evidence type="ECO:0000256" key="6">
    <source>
        <dbReference type="ARBA" id="ARBA00044208"/>
    </source>
</evidence>
<dbReference type="GO" id="GO:0003743">
    <property type="term" value="F:translation initiation factor activity"/>
    <property type="evidence" value="ECO:0007669"/>
    <property type="project" value="UniProtKB-KW"/>
</dbReference>
<evidence type="ECO:0000256" key="1">
    <source>
        <dbReference type="ARBA" id="ARBA00004514"/>
    </source>
</evidence>
<keyword evidence="10" id="KW-0808">Transferase</keyword>
<organism evidence="10 11">
    <name type="scientific">Calocera cornea HHB12733</name>
    <dbReference type="NCBI Taxonomy" id="1353952"/>
    <lineage>
        <taxon>Eukaryota</taxon>
        <taxon>Fungi</taxon>
        <taxon>Dikarya</taxon>
        <taxon>Basidiomycota</taxon>
        <taxon>Agaricomycotina</taxon>
        <taxon>Dacrymycetes</taxon>
        <taxon>Dacrymycetales</taxon>
        <taxon>Dacrymycetaceae</taxon>
        <taxon>Calocera</taxon>
    </lineage>
</organism>
<dbReference type="GO" id="GO:0005085">
    <property type="term" value="F:guanyl-nucleotide exchange factor activity"/>
    <property type="evidence" value="ECO:0007669"/>
    <property type="project" value="TreeGrafter"/>
</dbReference>
<dbReference type="Pfam" id="PF01008">
    <property type="entry name" value="IF-2B"/>
    <property type="match status" value="1"/>
</dbReference>
<name>A0A165E8E7_9BASI</name>
<dbReference type="FunCoup" id="A0A165E8E7">
    <property type="interactions" value="718"/>
</dbReference>
<dbReference type="GO" id="GO:0016740">
    <property type="term" value="F:transferase activity"/>
    <property type="evidence" value="ECO:0007669"/>
    <property type="project" value="UniProtKB-KW"/>
</dbReference>
<protein>
    <recommendedName>
        <fullName evidence="6">Translation initiation factor eIF2B subunit alpha</fullName>
    </recommendedName>
    <alternativeName>
        <fullName evidence="7">eIF2B GDP-GTP exchange factor subunit alpha</fullName>
    </alternativeName>
</protein>
<evidence type="ECO:0000256" key="4">
    <source>
        <dbReference type="ARBA" id="ARBA00022540"/>
    </source>
</evidence>
<keyword evidence="11" id="KW-1185">Reference proteome</keyword>
<evidence type="ECO:0000256" key="9">
    <source>
        <dbReference type="RuleBase" id="RU003814"/>
    </source>
</evidence>
<gene>
    <name evidence="10" type="ORF">CALCODRAFT_18375</name>
</gene>
<evidence type="ECO:0000313" key="10">
    <source>
        <dbReference type="EMBL" id="KZT54311.1"/>
    </source>
</evidence>
<comment type="similarity">
    <text evidence="2 9">Belongs to the eIF-2B alpha/beta/delta subunits family.</text>
</comment>
<dbReference type="GO" id="GO:0005851">
    <property type="term" value="C:eukaryotic translation initiation factor 2B complex"/>
    <property type="evidence" value="ECO:0007669"/>
    <property type="project" value="TreeGrafter"/>
</dbReference>